<dbReference type="AlphaFoldDB" id="A0A383CHE9"/>
<protein>
    <submittedName>
        <fullName evidence="1">Uncharacterized protein</fullName>
    </submittedName>
</protein>
<reference evidence="1" key="1">
    <citation type="submission" date="2018-05" db="EMBL/GenBank/DDBJ databases">
        <authorList>
            <person name="Lanie J.A."/>
            <person name="Ng W.-L."/>
            <person name="Kazmierczak K.M."/>
            <person name="Andrzejewski T.M."/>
            <person name="Davidsen T.M."/>
            <person name="Wayne K.J."/>
            <person name="Tettelin H."/>
            <person name="Glass J.I."/>
            <person name="Rusch D."/>
            <person name="Podicherti R."/>
            <person name="Tsui H.-C.T."/>
            <person name="Winkler M.E."/>
        </authorList>
    </citation>
    <scope>NUCLEOTIDE SEQUENCE</scope>
</reference>
<feature type="non-terminal residue" evidence="1">
    <location>
        <position position="59"/>
    </location>
</feature>
<proteinExistence type="predicted"/>
<evidence type="ECO:0000313" key="1">
    <source>
        <dbReference type="EMBL" id="SVE31489.1"/>
    </source>
</evidence>
<dbReference type="EMBL" id="UINC01208777">
    <property type="protein sequence ID" value="SVE31489.1"/>
    <property type="molecule type" value="Genomic_DNA"/>
</dbReference>
<name>A0A383CHE9_9ZZZZ</name>
<sequence length="59" mass="7043">MLEIHEDKNIEKIDYPPQGIDEEWKKYNKRLDDLLDNVEIEAEMEAEKIIRSKNSKLAI</sequence>
<accession>A0A383CHE9</accession>
<gene>
    <name evidence="1" type="ORF">METZ01_LOCUS484343</name>
</gene>
<organism evidence="1">
    <name type="scientific">marine metagenome</name>
    <dbReference type="NCBI Taxonomy" id="408172"/>
    <lineage>
        <taxon>unclassified sequences</taxon>
        <taxon>metagenomes</taxon>
        <taxon>ecological metagenomes</taxon>
    </lineage>
</organism>